<protein>
    <submittedName>
        <fullName evidence="3">GAF domain-containing protein</fullName>
    </submittedName>
</protein>
<evidence type="ECO:0000313" key="3">
    <source>
        <dbReference type="EMBL" id="QPJ63300.1"/>
    </source>
</evidence>
<proteinExistence type="predicted"/>
<dbReference type="Pfam" id="PF01966">
    <property type="entry name" value="HD"/>
    <property type="match status" value="1"/>
</dbReference>
<evidence type="ECO:0000256" key="1">
    <source>
        <dbReference type="SAM" id="MobiDB-lite"/>
    </source>
</evidence>
<evidence type="ECO:0000313" key="4">
    <source>
        <dbReference type="Proteomes" id="UP000594688"/>
    </source>
</evidence>
<dbReference type="Proteomes" id="UP000594688">
    <property type="component" value="Chromosome"/>
</dbReference>
<reference evidence="3 4" key="1">
    <citation type="submission" date="2020-02" db="EMBL/GenBank/DDBJ databases">
        <title>Genomic and physiological characterization of two novel Nitrospinaceae genera.</title>
        <authorList>
            <person name="Mueller A.J."/>
            <person name="Jung M.-Y."/>
            <person name="Strachan C.R."/>
            <person name="Herbold C.W."/>
            <person name="Kirkegaard R.H."/>
            <person name="Daims H."/>
        </authorList>
    </citation>
    <scope>NUCLEOTIDE SEQUENCE [LARGE SCALE GENOMIC DNA]</scope>
    <source>
        <strain evidence="3">EB</strain>
    </source>
</reference>
<dbReference type="PANTHER" id="PTHR43155">
    <property type="entry name" value="CYCLIC DI-GMP PHOSPHODIESTERASE PA4108-RELATED"/>
    <property type="match status" value="1"/>
</dbReference>
<dbReference type="InterPro" id="IPR006674">
    <property type="entry name" value="HD_domain"/>
</dbReference>
<dbReference type="CDD" id="cd00077">
    <property type="entry name" value="HDc"/>
    <property type="match status" value="2"/>
</dbReference>
<dbReference type="InterPro" id="IPR003607">
    <property type="entry name" value="HD/PDEase_dom"/>
</dbReference>
<evidence type="ECO:0000259" key="2">
    <source>
        <dbReference type="PROSITE" id="PS51832"/>
    </source>
</evidence>
<dbReference type="SMART" id="SM00065">
    <property type="entry name" value="GAF"/>
    <property type="match status" value="1"/>
</dbReference>
<dbReference type="SUPFAM" id="SSF55781">
    <property type="entry name" value="GAF domain-like"/>
    <property type="match status" value="1"/>
</dbReference>
<dbReference type="Pfam" id="PF01590">
    <property type="entry name" value="GAF"/>
    <property type="match status" value="1"/>
</dbReference>
<sequence>MDDTGRHFSGAPLDKNFSKDENLNTVLNNIVGEVTSYADHLREQIKKLTDIGRALSGVNDLNALLETIVDQARQFTQADAGTLYIVEDNKLRFKIVQNDSLNIRLGGQTGDAIEFDPVEMKESNVSAFVALHGIPVNIPDVYDTNLFDFTGPKNFDAQYGYRSKSMLVVPMRNHENDIIGVLQLLNSCCKRTQEVHAFSPDFESLTESLASQAAIAITNVKLISDMERLFESFVQVMATAIDEKSPVTGGHIRRVANLTVLMAEEIHKINEGPFKNIRYTPEQLYEIKVAGWMHDIGKVTTPVEIIEKSKKLQTIFDRIHHVDLRLEYAIHCALTEKLQAMLNLKNAGASEEEIKKAEEEGDSKANELREIRKFIQFCNEPREFLDDERVERLRSIREMSFMGLDGTVHNLLTDDELENLSIRKGSITEGERQVMKNHAKITLDMLSQIPFTKKLRNLPHFAGAHHECINGKGYPLGLSGENIPFEGKMMAVTDIAEALTAIDRPYKKAMPLSNVYRILRTMAEHEELDQGLVEFFIENKIYEKYKEKFEPDEVAEESPPETREPAPKPVPKA</sequence>
<dbReference type="EMBL" id="CP048685">
    <property type="protein sequence ID" value="QPJ63300.1"/>
    <property type="molecule type" value="Genomic_DNA"/>
</dbReference>
<dbReference type="InterPro" id="IPR037522">
    <property type="entry name" value="HD_GYP_dom"/>
</dbReference>
<dbReference type="PANTHER" id="PTHR43155:SF2">
    <property type="entry name" value="CYCLIC DI-GMP PHOSPHODIESTERASE PA4108"/>
    <property type="match status" value="1"/>
</dbReference>
<feature type="domain" description="HD-GYP" evidence="2">
    <location>
        <begin position="342"/>
        <end position="551"/>
    </location>
</feature>
<dbReference type="InterPro" id="IPR003018">
    <property type="entry name" value="GAF"/>
</dbReference>
<dbReference type="InterPro" id="IPR029016">
    <property type="entry name" value="GAF-like_dom_sf"/>
</dbReference>
<dbReference type="Gene3D" id="3.30.450.40">
    <property type="match status" value="1"/>
</dbReference>
<dbReference type="Pfam" id="PF13487">
    <property type="entry name" value="HD_5"/>
    <property type="match status" value="1"/>
</dbReference>
<gene>
    <name evidence="3" type="ORF">G3M70_16015</name>
</gene>
<accession>A0A7T0G1E2</accession>
<dbReference type="PROSITE" id="PS51832">
    <property type="entry name" value="HD_GYP"/>
    <property type="match status" value="1"/>
</dbReference>
<feature type="region of interest" description="Disordered" evidence="1">
    <location>
        <begin position="548"/>
        <end position="573"/>
    </location>
</feature>
<organism evidence="3 4">
    <name type="scientific">Candidatus Nitronauta litoralis</name>
    <dbReference type="NCBI Taxonomy" id="2705533"/>
    <lineage>
        <taxon>Bacteria</taxon>
        <taxon>Pseudomonadati</taxon>
        <taxon>Nitrospinota/Tectimicrobiota group</taxon>
        <taxon>Nitrospinota</taxon>
        <taxon>Nitrospinia</taxon>
        <taxon>Nitrospinales</taxon>
        <taxon>Nitrospinaceae</taxon>
        <taxon>Candidatus Nitronauta</taxon>
    </lineage>
</organism>
<dbReference type="AlphaFoldDB" id="A0A7T0G1E2"/>
<dbReference type="KEGG" id="nli:G3M70_16015"/>
<dbReference type="SUPFAM" id="SSF109604">
    <property type="entry name" value="HD-domain/PDEase-like"/>
    <property type="match status" value="2"/>
</dbReference>
<name>A0A7T0G1E2_9BACT</name>
<dbReference type="SMART" id="SM00471">
    <property type="entry name" value="HDc"/>
    <property type="match status" value="1"/>
</dbReference>
<dbReference type="Gene3D" id="1.10.3210.10">
    <property type="entry name" value="Hypothetical protein af1432"/>
    <property type="match status" value="2"/>
</dbReference>